<evidence type="ECO:0000256" key="1">
    <source>
        <dbReference type="SAM" id="SignalP"/>
    </source>
</evidence>
<dbReference type="RefSeq" id="WP_274494570.1">
    <property type="nucleotide sequence ID" value="NZ_CP118166.1"/>
</dbReference>
<protein>
    <submittedName>
        <fullName evidence="2">SH3 domain-containing protein</fullName>
    </submittedName>
</protein>
<dbReference type="EMBL" id="CP118166">
    <property type="protein sequence ID" value="WDI32634.1"/>
    <property type="molecule type" value="Genomic_DNA"/>
</dbReference>
<organism evidence="2 3">
    <name type="scientific">Hyphococcus flavus</name>
    <dbReference type="NCBI Taxonomy" id="1866326"/>
    <lineage>
        <taxon>Bacteria</taxon>
        <taxon>Pseudomonadati</taxon>
        <taxon>Pseudomonadota</taxon>
        <taxon>Alphaproteobacteria</taxon>
        <taxon>Parvularculales</taxon>
        <taxon>Parvularculaceae</taxon>
        <taxon>Hyphococcus</taxon>
    </lineage>
</organism>
<feature type="signal peptide" evidence="1">
    <location>
        <begin position="1"/>
        <end position="27"/>
    </location>
</feature>
<reference evidence="2" key="1">
    <citation type="submission" date="2023-02" db="EMBL/GenBank/DDBJ databases">
        <title>Genome sequence of Hyphococcus flavus.</title>
        <authorList>
            <person name="Rong J.-C."/>
            <person name="Zhao Q."/>
            <person name="Yi M."/>
            <person name="Wu J.-Y."/>
        </authorList>
    </citation>
    <scope>NUCLEOTIDE SEQUENCE</scope>
    <source>
        <strain evidence="2">MCCC 1K03223</strain>
    </source>
</reference>
<dbReference type="Pfam" id="PF06347">
    <property type="entry name" value="SH3_4"/>
    <property type="match status" value="2"/>
</dbReference>
<evidence type="ECO:0000313" key="2">
    <source>
        <dbReference type="EMBL" id="WDI32634.1"/>
    </source>
</evidence>
<name>A0AAE9ZD00_9PROT</name>
<proteinExistence type="predicted"/>
<dbReference type="KEGG" id="hfl:PUV54_05420"/>
<keyword evidence="1" id="KW-0732">Signal</keyword>
<dbReference type="InterPro" id="IPR010466">
    <property type="entry name" value="DUF1058"/>
</dbReference>
<dbReference type="AlphaFoldDB" id="A0AAE9ZD00"/>
<keyword evidence="3" id="KW-1185">Reference proteome</keyword>
<evidence type="ECO:0000313" key="3">
    <source>
        <dbReference type="Proteomes" id="UP001214043"/>
    </source>
</evidence>
<dbReference type="Proteomes" id="UP001214043">
    <property type="component" value="Chromosome"/>
</dbReference>
<feature type="chain" id="PRO_5042293984" evidence="1">
    <location>
        <begin position="28"/>
        <end position="192"/>
    </location>
</feature>
<gene>
    <name evidence="2" type="ORF">PUV54_05420</name>
</gene>
<accession>A0AAE9ZD00</accession>
<sequence>MQRKGLFPAIITGLFLYLTGAAPLAQAVEAKGLRVTDPDQIRLDTPSGLPVPRMVSLKSGKTYCRTGPSFEHPIELTFMRKGLPVMVIAETTDYWRKIRDLEGDECWTHKSTLSGAETALVLRDGLVLHARPQANAPARARLGRGVIAYIEDARNGWLKVSADGVKGWASVEAFWGAKAAAPIAIANAATHN</sequence>